<reference evidence="1" key="1">
    <citation type="submission" date="2022-12" db="EMBL/GenBank/DDBJ databases">
        <title>Paracoccus onchidii sp. nov., isolated from a marine invertebrate from the South China Sea.</title>
        <authorList>
            <person name="Xu S."/>
            <person name="Liu Z."/>
            <person name="Xu Y."/>
        </authorList>
    </citation>
    <scope>NUCLEOTIDE SEQUENCE</scope>
    <source>
        <strain evidence="1">Z330</strain>
    </source>
</reference>
<organism evidence="1 2">
    <name type="scientific">Paracoccus onchidii</name>
    <dbReference type="NCBI Taxonomy" id="3017813"/>
    <lineage>
        <taxon>Bacteria</taxon>
        <taxon>Pseudomonadati</taxon>
        <taxon>Pseudomonadota</taxon>
        <taxon>Alphaproteobacteria</taxon>
        <taxon>Rhodobacterales</taxon>
        <taxon>Paracoccaceae</taxon>
        <taxon>Paracoccus</taxon>
    </lineage>
</organism>
<proteinExistence type="predicted"/>
<gene>
    <name evidence="1" type="ORF">PAF17_20045</name>
</gene>
<sequence>MREVIVVGNGLGMALSPDDYSLTNALTASWADKEADRQSEAAYIALLAA</sequence>
<protein>
    <submittedName>
        <fullName evidence="1">Uncharacterized protein</fullName>
    </submittedName>
</protein>
<comment type="caution">
    <text evidence="1">The sequence shown here is derived from an EMBL/GenBank/DDBJ whole genome shotgun (WGS) entry which is preliminary data.</text>
</comment>
<dbReference type="EMBL" id="JAQBIE010000067">
    <property type="protein sequence ID" value="MDB6179729.1"/>
    <property type="molecule type" value="Genomic_DNA"/>
</dbReference>
<dbReference type="Proteomes" id="UP001165641">
    <property type="component" value="Unassembled WGS sequence"/>
</dbReference>
<keyword evidence="2" id="KW-1185">Reference proteome</keyword>
<evidence type="ECO:0000313" key="2">
    <source>
        <dbReference type="Proteomes" id="UP001165641"/>
    </source>
</evidence>
<name>A0ABT4ZK35_9RHOB</name>
<evidence type="ECO:0000313" key="1">
    <source>
        <dbReference type="EMBL" id="MDB6179729.1"/>
    </source>
</evidence>
<dbReference type="RefSeq" id="WP_271890820.1">
    <property type="nucleotide sequence ID" value="NZ_JAQBIE010000067.1"/>
</dbReference>
<accession>A0ABT4ZK35</accession>